<dbReference type="OrthoDB" id="1117601at2"/>
<dbReference type="RefSeq" id="WP_142604695.1">
    <property type="nucleotide sequence ID" value="NZ_FXSZ01000014.1"/>
</dbReference>
<evidence type="ECO:0000313" key="2">
    <source>
        <dbReference type="Proteomes" id="UP000315971"/>
    </source>
</evidence>
<proteinExistence type="predicted"/>
<dbReference type="EMBL" id="FXSZ01000014">
    <property type="protein sequence ID" value="SMO82370.1"/>
    <property type="molecule type" value="Genomic_DNA"/>
</dbReference>
<protein>
    <submittedName>
        <fullName evidence="1">Uncharacterized protein</fullName>
    </submittedName>
</protein>
<keyword evidence="2" id="KW-1185">Reference proteome</keyword>
<gene>
    <name evidence="1" type="ORF">SAMN06265350_11413</name>
</gene>
<dbReference type="Proteomes" id="UP000315971">
    <property type="component" value="Unassembled WGS sequence"/>
</dbReference>
<sequence>MEYNLGIGSRIKHPRFGVGVIINVTSNAFRVTFIDSGYKEIPATDDFEVLDEMVPDTDTVSMYDIERTLRDILRKWSDATEVVKLGDKWTGGKMVLQPGNTGLASKEVPIDQFFHKIVMVRDRIRVLEQKVNASNLTDEEKVDIQQYITRVYGSLTTFNVLFKFSEDQFVGEKGKG</sequence>
<name>A0A521EGU9_9SPHI</name>
<reference evidence="1 2" key="1">
    <citation type="submission" date="2017-05" db="EMBL/GenBank/DDBJ databases">
        <authorList>
            <person name="Varghese N."/>
            <person name="Submissions S."/>
        </authorList>
    </citation>
    <scope>NUCLEOTIDE SEQUENCE [LARGE SCALE GENOMIC DNA]</scope>
    <source>
        <strain evidence="1 2">DSM 21342</strain>
    </source>
</reference>
<dbReference type="AlphaFoldDB" id="A0A521EGU9"/>
<accession>A0A521EGU9</accession>
<evidence type="ECO:0000313" key="1">
    <source>
        <dbReference type="EMBL" id="SMO82370.1"/>
    </source>
</evidence>
<organism evidence="1 2">
    <name type="scientific">Solitalea koreensis</name>
    <dbReference type="NCBI Taxonomy" id="543615"/>
    <lineage>
        <taxon>Bacteria</taxon>
        <taxon>Pseudomonadati</taxon>
        <taxon>Bacteroidota</taxon>
        <taxon>Sphingobacteriia</taxon>
        <taxon>Sphingobacteriales</taxon>
        <taxon>Sphingobacteriaceae</taxon>
        <taxon>Solitalea</taxon>
    </lineage>
</organism>